<evidence type="ECO:0000256" key="7">
    <source>
        <dbReference type="ARBA" id="ARBA00023242"/>
    </source>
</evidence>
<evidence type="ECO:0000256" key="2">
    <source>
        <dbReference type="ARBA" id="ARBA00022771"/>
    </source>
</evidence>
<keyword evidence="2 8" id="KW-0863">Zinc-finger</keyword>
<proteinExistence type="predicted"/>
<comment type="subcellular location">
    <subcellularLocation>
        <location evidence="8 9">Nucleus</location>
    </subcellularLocation>
</comment>
<evidence type="ECO:0000256" key="8">
    <source>
        <dbReference type="PROSITE-ProRule" id="PRU00071"/>
    </source>
</evidence>
<keyword evidence="3 9" id="KW-0862">Zinc</keyword>
<evidence type="ECO:0000256" key="1">
    <source>
        <dbReference type="ARBA" id="ARBA00022723"/>
    </source>
</evidence>
<keyword evidence="5 8" id="KW-0238">DNA-binding</keyword>
<evidence type="ECO:0000256" key="3">
    <source>
        <dbReference type="ARBA" id="ARBA00022833"/>
    </source>
</evidence>
<organism evidence="12 13">
    <name type="scientific">Arabidopsis thaliana</name>
    <name type="common">Mouse-ear cress</name>
    <dbReference type="NCBI Taxonomy" id="3702"/>
    <lineage>
        <taxon>Eukaryota</taxon>
        <taxon>Viridiplantae</taxon>
        <taxon>Streptophyta</taxon>
        <taxon>Embryophyta</taxon>
        <taxon>Tracheophyta</taxon>
        <taxon>Spermatophyta</taxon>
        <taxon>Magnoliopsida</taxon>
        <taxon>eudicotyledons</taxon>
        <taxon>Gunneridae</taxon>
        <taxon>Pentapetalae</taxon>
        <taxon>rosids</taxon>
        <taxon>malvids</taxon>
        <taxon>Brassicales</taxon>
        <taxon>Brassicaceae</taxon>
        <taxon>Camelineae</taxon>
        <taxon>Arabidopsis</taxon>
    </lineage>
</organism>
<evidence type="ECO:0000256" key="10">
    <source>
        <dbReference type="SAM" id="MobiDB-lite"/>
    </source>
</evidence>
<evidence type="ECO:0000256" key="9">
    <source>
        <dbReference type="RuleBase" id="RU369094"/>
    </source>
</evidence>
<keyword evidence="4 9" id="KW-0805">Transcription regulation</keyword>
<evidence type="ECO:0000259" key="11">
    <source>
        <dbReference type="PROSITE" id="PS50884"/>
    </source>
</evidence>
<feature type="region of interest" description="Disordered" evidence="10">
    <location>
        <begin position="109"/>
        <end position="132"/>
    </location>
</feature>
<accession>A0A7G2EBS6</accession>
<keyword evidence="6 9" id="KW-0804">Transcription</keyword>
<dbReference type="GO" id="GO:0003700">
    <property type="term" value="F:DNA-binding transcription factor activity"/>
    <property type="evidence" value="ECO:0007669"/>
    <property type="project" value="UniProtKB-UniRule"/>
</dbReference>
<dbReference type="InterPro" id="IPR045174">
    <property type="entry name" value="Dof"/>
</dbReference>
<dbReference type="PROSITE" id="PS50884">
    <property type="entry name" value="ZF_DOF_2"/>
    <property type="match status" value="1"/>
</dbReference>
<name>A0A7G2EBS6_ARATH</name>
<dbReference type="GO" id="GO:0005634">
    <property type="term" value="C:nucleus"/>
    <property type="evidence" value="ECO:0007669"/>
    <property type="project" value="UniProtKB-SubCell"/>
</dbReference>
<evidence type="ECO:0000256" key="6">
    <source>
        <dbReference type="ARBA" id="ARBA00023163"/>
    </source>
</evidence>
<dbReference type="InterPro" id="IPR003851">
    <property type="entry name" value="Znf_Dof"/>
</dbReference>
<protein>
    <recommendedName>
        <fullName evidence="9">Dof zinc finger protein</fullName>
    </recommendedName>
</protein>
<keyword evidence="7 8" id="KW-0539">Nucleus</keyword>
<evidence type="ECO:0000313" key="13">
    <source>
        <dbReference type="Proteomes" id="UP000516314"/>
    </source>
</evidence>
<evidence type="ECO:0000313" key="12">
    <source>
        <dbReference type="EMBL" id="CAD5319759.1"/>
    </source>
</evidence>
<reference evidence="12 13" key="1">
    <citation type="submission" date="2020-09" db="EMBL/GenBank/DDBJ databases">
        <authorList>
            <person name="Ashkenazy H."/>
        </authorList>
    </citation>
    <scope>NUCLEOTIDE SEQUENCE [LARGE SCALE GENOMIC DNA]</scope>
    <source>
        <strain evidence="13">cv. Cdm-0</strain>
    </source>
</reference>
<dbReference type="GO" id="GO:0008270">
    <property type="term" value="F:zinc ion binding"/>
    <property type="evidence" value="ECO:0007669"/>
    <property type="project" value="UniProtKB-KW"/>
</dbReference>
<comment type="function">
    <text evidence="9">Transcription factor that binds specifically to a 5'-AA[AG]G-3' consensus core sequence.</text>
</comment>
<dbReference type="Pfam" id="PF02701">
    <property type="entry name" value="Zn_ribbon_Dof"/>
    <property type="match status" value="1"/>
</dbReference>
<dbReference type="PANTHER" id="PTHR31992:SF335">
    <property type="entry name" value="DOF ZINC FINGER PROTEIN DOF2.1"/>
    <property type="match status" value="1"/>
</dbReference>
<evidence type="ECO:0000256" key="5">
    <source>
        <dbReference type="ARBA" id="ARBA00023125"/>
    </source>
</evidence>
<dbReference type="PROSITE" id="PS01361">
    <property type="entry name" value="ZF_DOF_1"/>
    <property type="match status" value="1"/>
</dbReference>
<feature type="domain" description="Dof-type" evidence="11">
    <location>
        <begin position="60"/>
        <end position="114"/>
    </location>
</feature>
<feature type="compositionally biased region" description="Low complexity" evidence="10">
    <location>
        <begin position="115"/>
        <end position="130"/>
    </location>
</feature>
<dbReference type="AlphaFoldDB" id="A0A7G2EBS6"/>
<dbReference type="EMBL" id="LR881467">
    <property type="protein sequence ID" value="CAD5319759.1"/>
    <property type="molecule type" value="Genomic_DNA"/>
</dbReference>
<sequence length="300" mass="33203">MSSRTISFINLVININLINYPKLISKTLSKKSFSCRQRIIVGNLKRDFGNYIGELGGEAQNCPRCESPNTKFCYYNNYSLSQPRYFCKSCRRYWTKGGTLRNVPVGGGCRRNKRSSSSAFSKNNNNKSINFHTDPLQNPLITGMPPSSFGYDHSIDLNLAFATLQKHHLSSQATTPSFGFGGDLSIYGNSTNDVGIFGGQNGTYNNSLCYGFMSGNGNNNQNEIKMASTLGMSLEGNERKQENVNNNNNNSENPSKVFWGFPWQMTGDSAGVVPEIDPGRESWNGMVSSWNNGLLNTPLV</sequence>
<keyword evidence="1 9" id="KW-0479">Metal-binding</keyword>
<dbReference type="Proteomes" id="UP000516314">
    <property type="component" value="Chromosome 2"/>
</dbReference>
<evidence type="ECO:0000256" key="4">
    <source>
        <dbReference type="ARBA" id="ARBA00023015"/>
    </source>
</evidence>
<gene>
    <name evidence="12" type="ORF">AT9943_LOCUS7928</name>
</gene>
<dbReference type="PANTHER" id="PTHR31992">
    <property type="entry name" value="DOF ZINC FINGER PROTEIN DOF1.4-RELATED"/>
    <property type="match status" value="1"/>
</dbReference>
<dbReference type="GO" id="GO:0003677">
    <property type="term" value="F:DNA binding"/>
    <property type="evidence" value="ECO:0007669"/>
    <property type="project" value="UniProtKB-UniRule"/>
</dbReference>